<organism evidence="3 4">
    <name type="scientific">Aphis craccivora</name>
    <name type="common">Cowpea aphid</name>
    <dbReference type="NCBI Taxonomy" id="307492"/>
    <lineage>
        <taxon>Eukaryota</taxon>
        <taxon>Metazoa</taxon>
        <taxon>Ecdysozoa</taxon>
        <taxon>Arthropoda</taxon>
        <taxon>Hexapoda</taxon>
        <taxon>Insecta</taxon>
        <taxon>Pterygota</taxon>
        <taxon>Neoptera</taxon>
        <taxon>Paraneoptera</taxon>
        <taxon>Hemiptera</taxon>
        <taxon>Sternorrhyncha</taxon>
        <taxon>Aphidomorpha</taxon>
        <taxon>Aphidoidea</taxon>
        <taxon>Aphididae</taxon>
        <taxon>Aphidini</taxon>
        <taxon>Aphis</taxon>
        <taxon>Aphis</taxon>
    </lineage>
</organism>
<dbReference type="InterPro" id="IPR048367">
    <property type="entry name" value="TNP-like_RNaseH_C"/>
</dbReference>
<reference evidence="3 4" key="1">
    <citation type="submission" date="2019-08" db="EMBL/GenBank/DDBJ databases">
        <title>Whole genome of Aphis craccivora.</title>
        <authorList>
            <person name="Voronova N.V."/>
            <person name="Shulinski R.S."/>
            <person name="Bandarenka Y.V."/>
            <person name="Zhorov D.G."/>
            <person name="Warner D."/>
        </authorList>
    </citation>
    <scope>NUCLEOTIDE SEQUENCE [LARGE SCALE GENOMIC DNA]</scope>
    <source>
        <strain evidence="3">180601</strain>
        <tissue evidence="3">Whole Body</tissue>
    </source>
</reference>
<comment type="caution">
    <text evidence="3">The sequence shown here is derived from an EMBL/GenBank/DDBJ whole genome shotgun (WGS) entry which is preliminary data.</text>
</comment>
<name>A0A6G0Y350_APHCR</name>
<feature type="domain" description="THAP9-like helix-turn-helix" evidence="1">
    <location>
        <begin position="6"/>
        <end position="64"/>
    </location>
</feature>
<dbReference type="EMBL" id="VUJU01006584">
    <property type="protein sequence ID" value="KAF0748166.1"/>
    <property type="molecule type" value="Genomic_DNA"/>
</dbReference>
<dbReference type="PANTHER" id="PTHR47577:SF2">
    <property type="entry name" value="THAP DOMAIN CONTAINING 9"/>
    <property type="match status" value="1"/>
</dbReference>
<accession>A0A6G0Y350</accession>
<evidence type="ECO:0000313" key="3">
    <source>
        <dbReference type="EMBL" id="KAF0748166.1"/>
    </source>
</evidence>
<protein>
    <submittedName>
        <fullName evidence="3">THAP domain-containing protein 1-like</fullName>
    </submittedName>
</protein>
<evidence type="ECO:0000313" key="4">
    <source>
        <dbReference type="Proteomes" id="UP000478052"/>
    </source>
</evidence>
<dbReference type="Pfam" id="PF21789">
    <property type="entry name" value="TNP-like_RNaseH_C"/>
    <property type="match status" value="1"/>
</dbReference>
<keyword evidence="4" id="KW-1185">Reference proteome</keyword>
<dbReference type="InterPro" id="IPR021896">
    <property type="entry name" value="THAP9-like_HTH"/>
</dbReference>
<dbReference type="PANTHER" id="PTHR47577">
    <property type="entry name" value="THAP DOMAIN-CONTAINING PROTEIN 6"/>
    <property type="match status" value="1"/>
</dbReference>
<sequence length="323" mass="37109">MFESLPSFESDIIMKQLKVATCKIITPEIRKFALTLHFYSLAAYNYVRDAFNKNLPHPSTLKNWYSTVDGTPGFTSESLNVLKIKYKEMETKNKKLIFGLIMDEDQRDVFSAIRAKGGFNNNPTASQFEAAYKRLIIHNEIKLSSFANCEPQDLTSILFVTSSKKNQATNYLDLLCIEEEIPEENLITDDEMKITKKMSCSICVMAIIEKHVEVGLELIQVKNRGGLIKPSYDIIVLCKAAEQVFKTHQYQLSTIKKNPINYLIIKATSRIQIYNMFKSLSDHILNQPPLNNHLLQIIQLTLKTYFTVRLHHFNKTISDAKKE</sequence>
<feature type="domain" description="Transposable element P transposase-like RNase H C-terminal" evidence="2">
    <location>
        <begin position="110"/>
        <end position="133"/>
    </location>
</feature>
<dbReference type="AlphaFoldDB" id="A0A6G0Y350"/>
<proteinExistence type="predicted"/>
<dbReference type="Pfam" id="PF12017">
    <property type="entry name" value="Tnp_P_element"/>
    <property type="match status" value="1"/>
</dbReference>
<evidence type="ECO:0000259" key="1">
    <source>
        <dbReference type="Pfam" id="PF12017"/>
    </source>
</evidence>
<gene>
    <name evidence="3" type="ORF">FWK35_00017297</name>
</gene>
<dbReference type="OrthoDB" id="6628553at2759"/>
<evidence type="ECO:0000259" key="2">
    <source>
        <dbReference type="Pfam" id="PF21789"/>
    </source>
</evidence>
<dbReference type="Proteomes" id="UP000478052">
    <property type="component" value="Unassembled WGS sequence"/>
</dbReference>